<feature type="domain" description="SCP" evidence="4">
    <location>
        <begin position="39"/>
        <end position="175"/>
    </location>
</feature>
<reference evidence="5" key="2">
    <citation type="submission" date="2025-08" db="UniProtKB">
        <authorList>
            <consortium name="Ensembl"/>
        </authorList>
    </citation>
    <scope>IDENTIFICATION</scope>
</reference>
<dbReference type="EMBL" id="ABDC03008233">
    <property type="status" value="NOT_ANNOTATED_CDS"/>
    <property type="molecule type" value="Genomic_DNA"/>
</dbReference>
<dbReference type="InterPro" id="IPR035940">
    <property type="entry name" value="CAP_sf"/>
</dbReference>
<evidence type="ECO:0000256" key="3">
    <source>
        <dbReference type="SAM" id="SignalP"/>
    </source>
</evidence>
<dbReference type="SMART" id="SM00198">
    <property type="entry name" value="SCP"/>
    <property type="match status" value="1"/>
</dbReference>
<protein>
    <submittedName>
        <fullName evidence="5">Cysteine rich secretory protein 1</fullName>
    </submittedName>
</protein>
<evidence type="ECO:0000256" key="1">
    <source>
        <dbReference type="ARBA" id="ARBA00009923"/>
    </source>
</evidence>
<gene>
    <name evidence="5" type="primary">CRISP1</name>
</gene>
<dbReference type="InterPro" id="IPR014044">
    <property type="entry name" value="CAP_dom"/>
</dbReference>
<evidence type="ECO:0000256" key="2">
    <source>
        <dbReference type="ARBA" id="ARBA00023157"/>
    </source>
</evidence>
<comment type="similarity">
    <text evidence="1">Belongs to the CRISP family.</text>
</comment>
<dbReference type="PROSITE" id="PS01009">
    <property type="entry name" value="CRISP_1"/>
    <property type="match status" value="1"/>
</dbReference>
<organism evidence="5 6">
    <name type="scientific">Microcebus murinus</name>
    <name type="common">Gray mouse lemur</name>
    <name type="synonym">Lemur murinus</name>
    <dbReference type="NCBI Taxonomy" id="30608"/>
    <lineage>
        <taxon>Eukaryota</taxon>
        <taxon>Metazoa</taxon>
        <taxon>Chordata</taxon>
        <taxon>Craniata</taxon>
        <taxon>Vertebrata</taxon>
        <taxon>Euteleostomi</taxon>
        <taxon>Mammalia</taxon>
        <taxon>Eutheria</taxon>
        <taxon>Euarchontoglires</taxon>
        <taxon>Primates</taxon>
        <taxon>Strepsirrhini</taxon>
        <taxon>Lemuriformes</taxon>
        <taxon>Cheirogaleidae</taxon>
        <taxon>Microcebus</taxon>
    </lineage>
</organism>
<sequence>MAMKYFLVLVAAIGFLPIWARRAKPPKILFYELVTELAAVREEIVNTHNTLRRGVIPPASNMLKMNWSEGAAQNARAVSTYCDIVESNPVERRIGSTFCGENMHMTTQAVSWSHVIRTWYNESKYFKYGQWTSTDDDKATDHYTQIVWATSYLVGCGITSCRKGGLPRYIYVCHYCHD</sequence>
<evidence type="ECO:0000259" key="4">
    <source>
        <dbReference type="SMART" id="SM00198"/>
    </source>
</evidence>
<evidence type="ECO:0000313" key="6">
    <source>
        <dbReference type="Proteomes" id="UP000694394"/>
    </source>
</evidence>
<feature type="signal peptide" evidence="3">
    <location>
        <begin position="1"/>
        <end position="20"/>
    </location>
</feature>
<keyword evidence="2" id="KW-1015">Disulfide bond</keyword>
<dbReference type="InterPro" id="IPR034117">
    <property type="entry name" value="SCP_CRISP"/>
</dbReference>
<dbReference type="CDD" id="cd05383">
    <property type="entry name" value="CAP_CRISP"/>
    <property type="match status" value="1"/>
</dbReference>
<dbReference type="GO" id="GO:0005576">
    <property type="term" value="C:extracellular region"/>
    <property type="evidence" value="ECO:0007669"/>
    <property type="project" value="InterPro"/>
</dbReference>
<dbReference type="SUPFAM" id="SSF55797">
    <property type="entry name" value="PR-1-like"/>
    <property type="match status" value="1"/>
</dbReference>
<keyword evidence="3" id="KW-0732">Signal</keyword>
<dbReference type="Proteomes" id="UP000694394">
    <property type="component" value="Chromosome 6"/>
</dbReference>
<dbReference type="Gene3D" id="3.40.33.10">
    <property type="entry name" value="CAP"/>
    <property type="match status" value="1"/>
</dbReference>
<dbReference type="Ensembl" id="ENSMICT00000062227.1">
    <property type="protein sequence ID" value="ENSMICP00000041077.1"/>
    <property type="gene ID" value="ENSMICG00000002786.3"/>
</dbReference>
<proteinExistence type="inferred from homology"/>
<dbReference type="InterPro" id="IPR001283">
    <property type="entry name" value="CRISP-related"/>
</dbReference>
<keyword evidence="6" id="KW-1185">Reference proteome</keyword>
<reference evidence="5" key="3">
    <citation type="submission" date="2025-09" db="UniProtKB">
        <authorList>
            <consortium name="Ensembl"/>
        </authorList>
    </citation>
    <scope>IDENTIFICATION</scope>
</reference>
<dbReference type="InterPro" id="IPR018244">
    <property type="entry name" value="Allrgn_V5/Tpx1_CS"/>
</dbReference>
<reference evidence="5" key="1">
    <citation type="submission" date="2016-12" db="EMBL/GenBank/DDBJ databases">
        <title>Mouse lemur reference genome and diversity panel.</title>
        <authorList>
            <person name="Harris R."/>
            <person name="Larsen P."/>
            <person name="Liu Y."/>
            <person name="Hughes D.S."/>
            <person name="Murali S."/>
            <person name="Raveendran M."/>
            <person name="Korchina V."/>
            <person name="Wang M."/>
            <person name="Jhangiani S."/>
            <person name="Bandaranaike D."/>
            <person name="Bellair M."/>
            <person name="Blankenburg K."/>
            <person name="Chao H."/>
            <person name="Dahdouli M."/>
            <person name="Dinh H."/>
            <person name="Doddapaneni H."/>
            <person name="English A."/>
            <person name="Firestine M."/>
            <person name="Gnanaolivu R."/>
            <person name="Gross S."/>
            <person name="Hernandez B."/>
            <person name="Javaid M."/>
            <person name="Jayaseelan J."/>
            <person name="Jones J."/>
            <person name="Khan Z."/>
            <person name="Kovar C."/>
            <person name="Kurapati P."/>
            <person name="Le B."/>
            <person name="Lee S."/>
            <person name="Li M."/>
            <person name="Mathew T."/>
            <person name="Narasimhan A."/>
            <person name="Ngo D."/>
            <person name="Nguyen L."/>
            <person name="Okwuonu G."/>
            <person name="Ongeri F."/>
            <person name="Osuji N."/>
            <person name="Pu L.-L."/>
            <person name="Puazo M."/>
            <person name="Quiroz J."/>
            <person name="Raj R."/>
            <person name="Rajbhandari K."/>
            <person name="Reid J.G."/>
            <person name="Santibanez J."/>
            <person name="Sexton D."/>
            <person name="Skinner E."/>
            <person name="Vee V."/>
            <person name="Weissenberger G."/>
            <person name="Wu Y."/>
            <person name="Xin Y."/>
            <person name="Han Y."/>
            <person name="Campbell C."/>
            <person name="Brown A."/>
            <person name="Sullivan B."/>
            <person name="Shelton J."/>
            <person name="Brown S."/>
            <person name="Dudchenko O."/>
            <person name="Machol I."/>
            <person name="Durand N."/>
            <person name="Shamim M."/>
            <person name="Lieberman A."/>
            <person name="Muzny D.M."/>
            <person name="Richards S."/>
            <person name="Yoder A."/>
            <person name="Worley K.C."/>
            <person name="Rogers J."/>
            <person name="Gibbs R.A."/>
        </authorList>
    </citation>
    <scope>NUCLEOTIDE SEQUENCE [LARGE SCALE GENOMIC DNA]</scope>
</reference>
<evidence type="ECO:0000313" key="5">
    <source>
        <dbReference type="Ensembl" id="ENSMICP00000041077.1"/>
    </source>
</evidence>
<dbReference type="Pfam" id="PF00188">
    <property type="entry name" value="CAP"/>
    <property type="match status" value="1"/>
</dbReference>
<dbReference type="GeneTree" id="ENSGT00940000162362"/>
<dbReference type="FunFam" id="3.40.33.10:FF:000005">
    <property type="entry name" value="Cysteine-rich secretory protein 2"/>
    <property type="match status" value="1"/>
</dbReference>
<dbReference type="PRINTS" id="PR00837">
    <property type="entry name" value="V5TPXLIKE"/>
</dbReference>
<dbReference type="AlphaFoldDB" id="A0A8C5XU79"/>
<name>A0A8C5XU79_MICMU</name>
<accession>A0A8C5XU79</accession>
<feature type="chain" id="PRO_5034444238" evidence="3">
    <location>
        <begin position="21"/>
        <end position="178"/>
    </location>
</feature>
<dbReference type="PANTHER" id="PTHR10334">
    <property type="entry name" value="CYSTEINE-RICH SECRETORY PROTEIN-RELATED"/>
    <property type="match status" value="1"/>
</dbReference>